<dbReference type="InterPro" id="IPR047272">
    <property type="entry name" value="S49_SppA_C"/>
</dbReference>
<dbReference type="InterPro" id="IPR002142">
    <property type="entry name" value="Peptidase_S49"/>
</dbReference>
<dbReference type="PANTHER" id="PTHR33209">
    <property type="entry name" value="PROTEASE 4"/>
    <property type="match status" value="1"/>
</dbReference>
<dbReference type="EMBL" id="BMJQ01000018">
    <property type="protein sequence ID" value="GGF41591.1"/>
    <property type="molecule type" value="Genomic_DNA"/>
</dbReference>
<sequence>MRFILWFFAVIGVIAVAVFGLGAYAAYHFASKTPEIADTTVLRFDFQRPMTERASVGLASQLLGNHAQSFTDTIDAIRRAADDPRVRGLVARTGEVPLGLGQVQELRDAIGQFRSHGKFAYAYAETFGDLGGGTRAYYLSTAFDEIWLQPVGAVGLIGVAAELPFFKGTLDKLGVTAAFDRRAEYKSAMTQMTATKLPDTDREAFVGLIHSVYDQTANGIADARKLKPDEVRTLIDNGPYLTDEALAKRLVDHVGYADEAFEAARKKAGSGAKLMNGPEYLTAAKVGAPTGQVIALVRAVGEIRSGHNPDGPASDEDGVAADDLVKALDQARRDSAVKAVVLRIDSPGGSAIASETIWRAVKRTHDAGKPVVVSMGNVAASGGYYIATPADKIVAEPGTLTGSIGVFSGKLITGGLWDKIGVSWDEVSQGRNAGIDSSLHDFTPDQHDKFERSLDQVYHAFIGHVADGRKLDPVKAEAIAKGRVWTGAQAKDNGLVDALGGLDTAVTLAKQAAHIAPDATITLRPYPQPKSTVERIMADLSDGNEDGSSARAAAAIDRLAALAPLLARLDAVTRALEDTDGARATMPPVELGH</sequence>
<comment type="subcellular location">
    <subcellularLocation>
        <location evidence="1">Membrane</location>
    </subcellularLocation>
</comment>
<evidence type="ECO:0000256" key="3">
    <source>
        <dbReference type="ARBA" id="ARBA00022670"/>
    </source>
</evidence>
<dbReference type="NCBIfam" id="TIGR00706">
    <property type="entry name" value="SppA_dom"/>
    <property type="match status" value="1"/>
</dbReference>
<feature type="domain" description="Peptidase S49" evidence="8">
    <location>
        <begin position="134"/>
        <end position="268"/>
    </location>
</feature>
<proteinExistence type="inferred from homology"/>
<reference evidence="9" key="1">
    <citation type="journal article" date="2014" name="Int. J. Syst. Evol. Microbiol.">
        <title>Complete genome sequence of Corynebacterium casei LMG S-19264T (=DSM 44701T), isolated from a smear-ripened cheese.</title>
        <authorList>
            <consortium name="US DOE Joint Genome Institute (JGI-PGF)"/>
            <person name="Walter F."/>
            <person name="Albersmeier A."/>
            <person name="Kalinowski J."/>
            <person name="Ruckert C."/>
        </authorList>
    </citation>
    <scope>NUCLEOTIDE SEQUENCE</scope>
    <source>
        <strain evidence="9">CGMCC 1.15725</strain>
    </source>
</reference>
<dbReference type="SUPFAM" id="SSF52096">
    <property type="entry name" value="ClpP/crotonase"/>
    <property type="match status" value="2"/>
</dbReference>
<accession>A0A8J2YYL3</accession>
<protein>
    <submittedName>
        <fullName evidence="9">Protease</fullName>
    </submittedName>
</protein>
<dbReference type="InterPro" id="IPR029045">
    <property type="entry name" value="ClpP/crotonase-like_dom_sf"/>
</dbReference>
<comment type="similarity">
    <text evidence="2">Belongs to the peptidase S49 family.</text>
</comment>
<evidence type="ECO:0000313" key="9">
    <source>
        <dbReference type="EMBL" id="GGF41591.1"/>
    </source>
</evidence>
<dbReference type="Proteomes" id="UP000646365">
    <property type="component" value="Unassembled WGS sequence"/>
</dbReference>
<feature type="active site" description="Proton donor/acceptor" evidence="7">
    <location>
        <position position="186"/>
    </location>
</feature>
<dbReference type="CDD" id="cd07018">
    <property type="entry name" value="S49_SppA_67K_type"/>
    <property type="match status" value="1"/>
</dbReference>
<comment type="caution">
    <text evidence="9">The sequence shown here is derived from an EMBL/GenBank/DDBJ whole genome shotgun (WGS) entry which is preliminary data.</text>
</comment>
<organism evidence="9 10">
    <name type="scientific">Aliidongia dinghuensis</name>
    <dbReference type="NCBI Taxonomy" id="1867774"/>
    <lineage>
        <taxon>Bacteria</taxon>
        <taxon>Pseudomonadati</taxon>
        <taxon>Pseudomonadota</taxon>
        <taxon>Alphaproteobacteria</taxon>
        <taxon>Rhodospirillales</taxon>
        <taxon>Dongiaceae</taxon>
        <taxon>Aliidongia</taxon>
    </lineage>
</organism>
<evidence type="ECO:0000259" key="8">
    <source>
        <dbReference type="Pfam" id="PF01343"/>
    </source>
</evidence>
<dbReference type="Pfam" id="PF01343">
    <property type="entry name" value="Peptidase_S49"/>
    <property type="match status" value="2"/>
</dbReference>
<dbReference type="PANTHER" id="PTHR33209:SF1">
    <property type="entry name" value="PEPTIDASE S49 DOMAIN-CONTAINING PROTEIN"/>
    <property type="match status" value="1"/>
</dbReference>
<evidence type="ECO:0000256" key="1">
    <source>
        <dbReference type="ARBA" id="ARBA00004370"/>
    </source>
</evidence>
<dbReference type="RefSeq" id="WP_189051387.1">
    <property type="nucleotide sequence ID" value="NZ_BMJQ01000018.1"/>
</dbReference>
<dbReference type="InterPro" id="IPR047217">
    <property type="entry name" value="S49_SppA_67K_type_N"/>
</dbReference>
<dbReference type="GO" id="GO:0008236">
    <property type="term" value="F:serine-type peptidase activity"/>
    <property type="evidence" value="ECO:0007669"/>
    <property type="project" value="UniProtKB-KW"/>
</dbReference>
<evidence type="ECO:0000313" key="10">
    <source>
        <dbReference type="Proteomes" id="UP000646365"/>
    </source>
</evidence>
<feature type="domain" description="Peptidase S49" evidence="8">
    <location>
        <begin position="365"/>
        <end position="514"/>
    </location>
</feature>
<dbReference type="NCBIfam" id="TIGR00705">
    <property type="entry name" value="SppA_67K"/>
    <property type="match status" value="1"/>
</dbReference>
<keyword evidence="5" id="KW-0720">Serine protease</keyword>
<keyword evidence="4" id="KW-0378">Hydrolase</keyword>
<evidence type="ECO:0000256" key="7">
    <source>
        <dbReference type="PIRSR" id="PIRSR001217-1"/>
    </source>
</evidence>
<evidence type="ECO:0000256" key="6">
    <source>
        <dbReference type="ARBA" id="ARBA00023136"/>
    </source>
</evidence>
<gene>
    <name evidence="9" type="ORF">GCM10011611_55030</name>
</gene>
<dbReference type="CDD" id="cd07023">
    <property type="entry name" value="S49_Sppa_N_C"/>
    <property type="match status" value="1"/>
</dbReference>
<dbReference type="GO" id="GO:0006465">
    <property type="term" value="P:signal peptide processing"/>
    <property type="evidence" value="ECO:0007669"/>
    <property type="project" value="InterPro"/>
</dbReference>
<keyword evidence="10" id="KW-1185">Reference proteome</keyword>
<dbReference type="InterPro" id="IPR004634">
    <property type="entry name" value="Pept_S49_pIV"/>
</dbReference>
<evidence type="ECO:0000256" key="5">
    <source>
        <dbReference type="ARBA" id="ARBA00022825"/>
    </source>
</evidence>
<dbReference type="Gene3D" id="3.90.226.10">
    <property type="entry name" value="2-enoyl-CoA Hydratase, Chain A, domain 1"/>
    <property type="match status" value="4"/>
</dbReference>
<keyword evidence="3 9" id="KW-0645">Protease</keyword>
<dbReference type="PIRSF" id="PIRSF001217">
    <property type="entry name" value="Protease_4_SppA"/>
    <property type="match status" value="1"/>
</dbReference>
<evidence type="ECO:0000256" key="4">
    <source>
        <dbReference type="ARBA" id="ARBA00022801"/>
    </source>
</evidence>
<evidence type="ECO:0000256" key="2">
    <source>
        <dbReference type="ARBA" id="ARBA00008683"/>
    </source>
</evidence>
<dbReference type="AlphaFoldDB" id="A0A8J2YYL3"/>
<keyword evidence="6" id="KW-0472">Membrane</keyword>
<dbReference type="GO" id="GO:0016020">
    <property type="term" value="C:membrane"/>
    <property type="evidence" value="ECO:0007669"/>
    <property type="project" value="UniProtKB-SubCell"/>
</dbReference>
<feature type="active site" description="Nucleophile" evidence="7">
    <location>
        <position position="381"/>
    </location>
</feature>
<dbReference type="InterPro" id="IPR004635">
    <property type="entry name" value="Pept_S49_SppA"/>
</dbReference>
<reference evidence="9" key="2">
    <citation type="submission" date="2020-09" db="EMBL/GenBank/DDBJ databases">
        <authorList>
            <person name="Sun Q."/>
            <person name="Zhou Y."/>
        </authorList>
    </citation>
    <scope>NUCLEOTIDE SEQUENCE</scope>
    <source>
        <strain evidence="9">CGMCC 1.15725</strain>
    </source>
</reference>
<name>A0A8J2YYL3_9PROT</name>